<evidence type="ECO:0000313" key="1">
    <source>
        <dbReference type="EMBL" id="MBB4891872.1"/>
    </source>
</evidence>
<dbReference type="Proteomes" id="UP000556084">
    <property type="component" value="Unassembled WGS sequence"/>
</dbReference>
<sequence length="34" mass="3638">MTRELKAAATSVRAKFLDISDAFAGHELCNKVSG</sequence>
<dbReference type="EMBL" id="JACHJH010000001">
    <property type="protein sequence ID" value="MBB4891872.1"/>
    <property type="molecule type" value="Genomic_DNA"/>
</dbReference>
<name>A0A7W7PJ86_9ACTN</name>
<dbReference type="InterPro" id="IPR036514">
    <property type="entry name" value="SGNH_hydro_sf"/>
</dbReference>
<gene>
    <name evidence="1" type="ORF">FHS39_000872</name>
</gene>
<evidence type="ECO:0000313" key="2">
    <source>
        <dbReference type="Proteomes" id="UP000556084"/>
    </source>
</evidence>
<comment type="caution">
    <text evidence="1">The sequence shown here is derived from an EMBL/GenBank/DDBJ whole genome shotgun (WGS) entry which is preliminary data.</text>
</comment>
<dbReference type="AlphaFoldDB" id="A0A7W7PJ86"/>
<accession>A0A7W7PJ86</accession>
<keyword evidence="2" id="KW-1185">Reference proteome</keyword>
<reference evidence="1 2" key="1">
    <citation type="submission" date="2020-08" db="EMBL/GenBank/DDBJ databases">
        <title>Genomic Encyclopedia of Type Strains, Phase III (KMG-III): the genomes of soil and plant-associated and newly described type strains.</title>
        <authorList>
            <person name="Whitman W."/>
        </authorList>
    </citation>
    <scope>NUCLEOTIDE SEQUENCE [LARGE SCALE GENOMIC DNA]</scope>
    <source>
        <strain evidence="1 2">CECT 3266</strain>
    </source>
</reference>
<proteinExistence type="predicted"/>
<protein>
    <submittedName>
        <fullName evidence="1">Uncharacterized protein</fullName>
    </submittedName>
</protein>
<organism evidence="1 2">
    <name type="scientific">Streptomyces olivoverticillatus</name>
    <dbReference type="NCBI Taxonomy" id="66427"/>
    <lineage>
        <taxon>Bacteria</taxon>
        <taxon>Bacillati</taxon>
        <taxon>Actinomycetota</taxon>
        <taxon>Actinomycetes</taxon>
        <taxon>Kitasatosporales</taxon>
        <taxon>Streptomycetaceae</taxon>
        <taxon>Streptomyces</taxon>
    </lineage>
</organism>
<dbReference type="Gene3D" id="3.40.50.1110">
    <property type="entry name" value="SGNH hydrolase"/>
    <property type="match status" value="1"/>
</dbReference>